<keyword evidence="2" id="KW-0479">Metal-binding</keyword>
<evidence type="ECO:0000256" key="5">
    <source>
        <dbReference type="ARBA" id="ARBA00022833"/>
    </source>
</evidence>
<name>A0AAN8XF96_HALRR</name>
<keyword evidence="3" id="KW-0677">Repeat</keyword>
<keyword evidence="5" id="KW-0862">Zinc</keyword>
<reference evidence="12 13" key="1">
    <citation type="submission" date="2023-11" db="EMBL/GenBank/DDBJ databases">
        <title>Halocaridina rubra genome assembly.</title>
        <authorList>
            <person name="Smith C."/>
        </authorList>
    </citation>
    <scope>NUCLEOTIDE SEQUENCE [LARGE SCALE GENOMIC DNA]</scope>
    <source>
        <strain evidence="12">EP-1</strain>
        <tissue evidence="12">Whole</tissue>
    </source>
</reference>
<dbReference type="SMART" id="SM00355">
    <property type="entry name" value="ZnF_C2H2"/>
    <property type="match status" value="7"/>
</dbReference>
<dbReference type="SUPFAM" id="SSF57667">
    <property type="entry name" value="beta-beta-alpha zinc fingers"/>
    <property type="match status" value="3"/>
</dbReference>
<dbReference type="InterPro" id="IPR036236">
    <property type="entry name" value="Znf_C2H2_sf"/>
</dbReference>
<evidence type="ECO:0000313" key="12">
    <source>
        <dbReference type="EMBL" id="KAK7081806.1"/>
    </source>
</evidence>
<sequence length="587" mass="66236">MAYSGTDVVREAATYLEYFLKGLSDCNVVGSYTVQFLELRGFTSRLEASLTSHIVCLVANMKGLLMRFDHSVRPICNVEVQTEIAGSFTPYNSQSSSNNLFKTSASHSTKRCMDVVSEGNLGSNQSSSISIFKTSTLHSAKSFFEEPCSEIAQMCNSNPLLEHNQDSLKYSRLEIPVQCSKRESNASVSDRNILPDKEERTGAMGSVPVTNEGNIVTLPFHDTFDSEVKGEFENSTLGNDGQGEILLDHMDDSDTASSEGLMYSVYTMTSCGSLQLVSRVLSKTNAVKDNLRRPVQKAMIEINSVKEDMGTVKPFDQYDVEIDADEYKKTNVLQENETLLLKTNEVEGNEKRLNKVSKYVTSLDVKLDSPPSLDSVVTDIVKLGPEDLDGTTWCGICKAELPSMGSLKTHISRMHSKIKCCKTCKKTAKAEDMSAHVRECHSDLPYVCHVCGQSLRSNGSYQRHMDIHKEIRGNACEICGRTFSRMEYYRDHKRIHTGEKPYECHLCKKTFSRLSNLHTHMKIHNSEEKWYSCNVCLKSFARSDKLKDHMIRHMQIKRFSCRLCTKSYNEKRDLVKHIDKTHSLDKH</sequence>
<comment type="caution">
    <text evidence="12">The sequence shown here is derived from an EMBL/GenBank/DDBJ whole genome shotgun (WGS) entry which is preliminary data.</text>
</comment>
<evidence type="ECO:0000256" key="7">
    <source>
        <dbReference type="ARBA" id="ARBA00023125"/>
    </source>
</evidence>
<keyword evidence="8" id="KW-0804">Transcription</keyword>
<evidence type="ECO:0000256" key="10">
    <source>
        <dbReference type="PROSITE-ProRule" id="PRU00042"/>
    </source>
</evidence>
<protein>
    <recommendedName>
        <fullName evidence="11">C2H2-type domain-containing protein</fullName>
    </recommendedName>
</protein>
<evidence type="ECO:0000256" key="3">
    <source>
        <dbReference type="ARBA" id="ARBA00022737"/>
    </source>
</evidence>
<proteinExistence type="predicted"/>
<dbReference type="PROSITE" id="PS00028">
    <property type="entry name" value="ZINC_FINGER_C2H2_1"/>
    <property type="match status" value="5"/>
</dbReference>
<dbReference type="GO" id="GO:0008270">
    <property type="term" value="F:zinc ion binding"/>
    <property type="evidence" value="ECO:0007669"/>
    <property type="project" value="UniProtKB-KW"/>
</dbReference>
<dbReference type="FunFam" id="3.30.160.60:FF:000965">
    <property type="entry name" value="Neurotrophin receptor-interacting factor homolog"/>
    <property type="match status" value="1"/>
</dbReference>
<dbReference type="Proteomes" id="UP001381693">
    <property type="component" value="Unassembled WGS sequence"/>
</dbReference>
<dbReference type="PROSITE" id="PS50157">
    <property type="entry name" value="ZINC_FINGER_C2H2_2"/>
    <property type="match status" value="5"/>
</dbReference>
<accession>A0AAN8XF96</accession>
<dbReference type="GO" id="GO:0003677">
    <property type="term" value="F:DNA binding"/>
    <property type="evidence" value="ECO:0007669"/>
    <property type="project" value="UniProtKB-KW"/>
</dbReference>
<feature type="domain" description="C2H2-type" evidence="11">
    <location>
        <begin position="531"/>
        <end position="558"/>
    </location>
</feature>
<evidence type="ECO:0000259" key="11">
    <source>
        <dbReference type="PROSITE" id="PS50157"/>
    </source>
</evidence>
<keyword evidence="4 10" id="KW-0863">Zinc-finger</keyword>
<organism evidence="12 13">
    <name type="scientific">Halocaridina rubra</name>
    <name type="common">Hawaiian red shrimp</name>
    <dbReference type="NCBI Taxonomy" id="373956"/>
    <lineage>
        <taxon>Eukaryota</taxon>
        <taxon>Metazoa</taxon>
        <taxon>Ecdysozoa</taxon>
        <taxon>Arthropoda</taxon>
        <taxon>Crustacea</taxon>
        <taxon>Multicrustacea</taxon>
        <taxon>Malacostraca</taxon>
        <taxon>Eumalacostraca</taxon>
        <taxon>Eucarida</taxon>
        <taxon>Decapoda</taxon>
        <taxon>Pleocyemata</taxon>
        <taxon>Caridea</taxon>
        <taxon>Atyoidea</taxon>
        <taxon>Atyidae</taxon>
        <taxon>Halocaridina</taxon>
    </lineage>
</organism>
<evidence type="ECO:0000256" key="8">
    <source>
        <dbReference type="ARBA" id="ARBA00023163"/>
    </source>
</evidence>
<comment type="subcellular location">
    <subcellularLocation>
        <location evidence="1">Nucleus</location>
    </subcellularLocation>
</comment>
<keyword evidence="13" id="KW-1185">Reference proteome</keyword>
<dbReference type="FunFam" id="3.30.160.60:FF:000446">
    <property type="entry name" value="Zinc finger protein"/>
    <property type="match status" value="1"/>
</dbReference>
<keyword evidence="6" id="KW-0805">Transcription regulation</keyword>
<feature type="domain" description="C2H2-type" evidence="11">
    <location>
        <begin position="559"/>
        <end position="587"/>
    </location>
</feature>
<evidence type="ECO:0000256" key="4">
    <source>
        <dbReference type="ARBA" id="ARBA00022771"/>
    </source>
</evidence>
<dbReference type="EMBL" id="JAXCGZ010004421">
    <property type="protein sequence ID" value="KAK7081806.1"/>
    <property type="molecule type" value="Genomic_DNA"/>
</dbReference>
<evidence type="ECO:0000256" key="6">
    <source>
        <dbReference type="ARBA" id="ARBA00023015"/>
    </source>
</evidence>
<dbReference type="FunFam" id="3.30.160.60:FF:000912">
    <property type="entry name" value="Zinc finger protein 660"/>
    <property type="match status" value="1"/>
</dbReference>
<evidence type="ECO:0000256" key="2">
    <source>
        <dbReference type="ARBA" id="ARBA00022723"/>
    </source>
</evidence>
<keyword evidence="7" id="KW-0238">DNA-binding</keyword>
<evidence type="ECO:0000313" key="13">
    <source>
        <dbReference type="Proteomes" id="UP001381693"/>
    </source>
</evidence>
<dbReference type="PANTHER" id="PTHR24379:SF121">
    <property type="entry name" value="C2H2-TYPE DOMAIN-CONTAINING PROTEIN"/>
    <property type="match status" value="1"/>
</dbReference>
<gene>
    <name evidence="12" type="ORF">SK128_025335</name>
</gene>
<feature type="domain" description="C2H2-type" evidence="11">
    <location>
        <begin position="502"/>
        <end position="529"/>
    </location>
</feature>
<dbReference type="GO" id="GO:0005634">
    <property type="term" value="C:nucleus"/>
    <property type="evidence" value="ECO:0007669"/>
    <property type="project" value="UniProtKB-SubCell"/>
</dbReference>
<keyword evidence="9" id="KW-0539">Nucleus</keyword>
<feature type="domain" description="C2H2-type" evidence="11">
    <location>
        <begin position="446"/>
        <end position="473"/>
    </location>
</feature>
<dbReference type="Pfam" id="PF00096">
    <property type="entry name" value="zf-C2H2"/>
    <property type="match status" value="4"/>
</dbReference>
<feature type="domain" description="C2H2-type" evidence="11">
    <location>
        <begin position="474"/>
        <end position="501"/>
    </location>
</feature>
<evidence type="ECO:0000256" key="1">
    <source>
        <dbReference type="ARBA" id="ARBA00004123"/>
    </source>
</evidence>
<dbReference type="AlphaFoldDB" id="A0AAN8XF96"/>
<dbReference type="Gene3D" id="3.30.160.60">
    <property type="entry name" value="Classic Zinc Finger"/>
    <property type="match status" value="4"/>
</dbReference>
<dbReference type="InterPro" id="IPR013087">
    <property type="entry name" value="Znf_C2H2_type"/>
</dbReference>
<evidence type="ECO:0000256" key="9">
    <source>
        <dbReference type="ARBA" id="ARBA00023242"/>
    </source>
</evidence>
<dbReference type="PANTHER" id="PTHR24379">
    <property type="entry name" value="KRAB AND ZINC FINGER DOMAIN-CONTAINING"/>
    <property type="match status" value="1"/>
</dbReference>